<sequence length="74" mass="8321">MSSPRYLTCPDCGAAVDRATGSPHRCDPVRQAEYELLGRRLECDAFEDGLRHWLGTVDGRFETWLAVRRVRGAA</sequence>
<reference evidence="1 2" key="1">
    <citation type="submission" date="2020-07" db="EMBL/GenBank/DDBJ databases">
        <title>Sequencing the genomes of 1000 actinobacteria strains.</title>
        <authorList>
            <person name="Klenk H.-P."/>
        </authorList>
    </citation>
    <scope>NUCLEOTIDE SEQUENCE [LARGE SCALE GENOMIC DNA]</scope>
    <source>
        <strain evidence="1 2">DSM 21350</strain>
    </source>
</reference>
<dbReference type="Proteomes" id="UP000535511">
    <property type="component" value="Unassembled WGS sequence"/>
</dbReference>
<dbReference type="EMBL" id="JACCBG010000001">
    <property type="protein sequence ID" value="NYD40373.1"/>
    <property type="molecule type" value="Genomic_DNA"/>
</dbReference>
<dbReference type="AlphaFoldDB" id="A0A7Y9J9I5"/>
<keyword evidence="2" id="KW-1185">Reference proteome</keyword>
<protein>
    <submittedName>
        <fullName evidence="1">Uncharacterized protein</fullName>
    </submittedName>
</protein>
<proteinExistence type="predicted"/>
<organism evidence="1 2">
    <name type="scientific">Nocardioides panaciterrulae</name>
    <dbReference type="NCBI Taxonomy" id="661492"/>
    <lineage>
        <taxon>Bacteria</taxon>
        <taxon>Bacillati</taxon>
        <taxon>Actinomycetota</taxon>
        <taxon>Actinomycetes</taxon>
        <taxon>Propionibacteriales</taxon>
        <taxon>Nocardioidaceae</taxon>
        <taxon>Nocardioides</taxon>
    </lineage>
</organism>
<accession>A0A7Y9J9I5</accession>
<name>A0A7Y9J9I5_9ACTN</name>
<gene>
    <name evidence="1" type="ORF">BJZ21_000456</name>
</gene>
<evidence type="ECO:0000313" key="2">
    <source>
        <dbReference type="Proteomes" id="UP000535511"/>
    </source>
</evidence>
<comment type="caution">
    <text evidence="1">The sequence shown here is derived from an EMBL/GenBank/DDBJ whole genome shotgun (WGS) entry which is preliminary data.</text>
</comment>
<evidence type="ECO:0000313" key="1">
    <source>
        <dbReference type="EMBL" id="NYD40373.1"/>
    </source>
</evidence>
<dbReference type="RefSeq" id="WP_179662275.1">
    <property type="nucleotide sequence ID" value="NZ_JACCBG010000001.1"/>
</dbReference>